<organism evidence="2 3">
    <name type="scientific">Pseudonocardia halophobica</name>
    <dbReference type="NCBI Taxonomy" id="29401"/>
    <lineage>
        <taxon>Bacteria</taxon>
        <taxon>Bacillati</taxon>
        <taxon>Actinomycetota</taxon>
        <taxon>Actinomycetes</taxon>
        <taxon>Pseudonocardiales</taxon>
        <taxon>Pseudonocardiaceae</taxon>
        <taxon>Pseudonocardia</taxon>
    </lineage>
</organism>
<sequence length="77" mass="8057">MTINRTLSAVWGVALVVMGAAAVVVAALDAQADGTDSQYLLDLLLNWVAPIVAIVVAVRFTARYPDKVTGRVADTAT</sequence>
<evidence type="ECO:0000256" key="1">
    <source>
        <dbReference type="SAM" id="Phobius"/>
    </source>
</evidence>
<keyword evidence="1" id="KW-0812">Transmembrane</keyword>
<dbReference type="EMBL" id="BSFQ01000059">
    <property type="protein sequence ID" value="GLL15934.1"/>
    <property type="molecule type" value="Genomic_DNA"/>
</dbReference>
<accession>A0A9W6P141</accession>
<evidence type="ECO:0000313" key="3">
    <source>
        <dbReference type="Proteomes" id="UP001143463"/>
    </source>
</evidence>
<reference evidence="2" key="1">
    <citation type="journal article" date="2014" name="Int. J. Syst. Evol. Microbiol.">
        <title>Complete genome sequence of Corynebacterium casei LMG S-19264T (=DSM 44701T), isolated from a smear-ripened cheese.</title>
        <authorList>
            <consortium name="US DOE Joint Genome Institute (JGI-PGF)"/>
            <person name="Walter F."/>
            <person name="Albersmeier A."/>
            <person name="Kalinowski J."/>
            <person name="Ruckert C."/>
        </authorList>
    </citation>
    <scope>NUCLEOTIDE SEQUENCE</scope>
    <source>
        <strain evidence="2">VKM Ac-1069</strain>
    </source>
</reference>
<dbReference type="AlphaFoldDB" id="A0A9W6P141"/>
<dbReference type="Proteomes" id="UP001143463">
    <property type="component" value="Unassembled WGS sequence"/>
</dbReference>
<keyword evidence="1" id="KW-0472">Membrane</keyword>
<dbReference type="RefSeq" id="WP_051738314.1">
    <property type="nucleotide sequence ID" value="NZ_BAAAUZ010000022.1"/>
</dbReference>
<feature type="transmembrane region" description="Helical" evidence="1">
    <location>
        <begin position="43"/>
        <end position="62"/>
    </location>
</feature>
<evidence type="ECO:0000313" key="2">
    <source>
        <dbReference type="EMBL" id="GLL15934.1"/>
    </source>
</evidence>
<comment type="caution">
    <text evidence="2">The sequence shown here is derived from an EMBL/GenBank/DDBJ whole genome shotgun (WGS) entry which is preliminary data.</text>
</comment>
<keyword evidence="1" id="KW-1133">Transmembrane helix</keyword>
<proteinExistence type="predicted"/>
<name>A0A9W6P141_9PSEU</name>
<protein>
    <submittedName>
        <fullName evidence="2">Uncharacterized protein</fullName>
    </submittedName>
</protein>
<keyword evidence="3" id="KW-1185">Reference proteome</keyword>
<reference evidence="2" key="2">
    <citation type="submission" date="2023-01" db="EMBL/GenBank/DDBJ databases">
        <authorList>
            <person name="Sun Q."/>
            <person name="Evtushenko L."/>
        </authorList>
    </citation>
    <scope>NUCLEOTIDE SEQUENCE</scope>
    <source>
        <strain evidence="2">VKM Ac-1069</strain>
    </source>
</reference>
<gene>
    <name evidence="2" type="ORF">GCM10017577_70880</name>
</gene>